<dbReference type="EMBL" id="VTPC01046146">
    <property type="protein sequence ID" value="KAF2890812.1"/>
    <property type="molecule type" value="Genomic_DNA"/>
</dbReference>
<organism evidence="1 2">
    <name type="scientific">Ignelater luminosus</name>
    <name type="common">Cucubano</name>
    <name type="synonym">Pyrophorus luminosus</name>
    <dbReference type="NCBI Taxonomy" id="2038154"/>
    <lineage>
        <taxon>Eukaryota</taxon>
        <taxon>Metazoa</taxon>
        <taxon>Ecdysozoa</taxon>
        <taxon>Arthropoda</taxon>
        <taxon>Hexapoda</taxon>
        <taxon>Insecta</taxon>
        <taxon>Pterygota</taxon>
        <taxon>Neoptera</taxon>
        <taxon>Endopterygota</taxon>
        <taxon>Coleoptera</taxon>
        <taxon>Polyphaga</taxon>
        <taxon>Elateriformia</taxon>
        <taxon>Elateroidea</taxon>
        <taxon>Elateridae</taxon>
        <taxon>Agrypninae</taxon>
        <taxon>Pyrophorini</taxon>
        <taxon>Ignelater</taxon>
    </lineage>
</organism>
<proteinExistence type="predicted"/>
<comment type="caution">
    <text evidence="1">The sequence shown here is derived from an EMBL/GenBank/DDBJ whole genome shotgun (WGS) entry which is preliminary data.</text>
</comment>
<protein>
    <submittedName>
        <fullName evidence="1">Uncharacterized protein</fullName>
    </submittedName>
</protein>
<reference evidence="1" key="1">
    <citation type="submission" date="2019-08" db="EMBL/GenBank/DDBJ databases">
        <title>The genome of the North American firefly Photinus pyralis.</title>
        <authorList>
            <consortium name="Photinus pyralis genome working group"/>
            <person name="Fallon T.R."/>
            <person name="Sander Lower S.E."/>
            <person name="Weng J.-K."/>
        </authorList>
    </citation>
    <scope>NUCLEOTIDE SEQUENCE</scope>
    <source>
        <strain evidence="1">TRF0915ILg1</strain>
        <tissue evidence="1">Whole body</tissue>
    </source>
</reference>
<gene>
    <name evidence="1" type="ORF">ILUMI_15361</name>
</gene>
<keyword evidence="2" id="KW-1185">Reference proteome</keyword>
<name>A0A8K0CUU8_IGNLU</name>
<dbReference type="OrthoDB" id="10051013at2759"/>
<sequence>MKAEEFLKVLAGKCQDIMSQLNTQRVREKKENRAAIRPIIETILFCAEQDLPLRGDCDSRPFALEKSEKKMANLELCCNSEQILVMKI</sequence>
<evidence type="ECO:0000313" key="2">
    <source>
        <dbReference type="Proteomes" id="UP000801492"/>
    </source>
</evidence>
<dbReference type="Proteomes" id="UP000801492">
    <property type="component" value="Unassembled WGS sequence"/>
</dbReference>
<dbReference type="AlphaFoldDB" id="A0A8K0CUU8"/>
<evidence type="ECO:0000313" key="1">
    <source>
        <dbReference type="EMBL" id="KAF2890812.1"/>
    </source>
</evidence>
<accession>A0A8K0CUU8</accession>